<proteinExistence type="predicted"/>
<gene>
    <name evidence="2" type="ORF">C7459_12633</name>
</gene>
<organism evidence="2 3">
    <name type="scientific">Tumebacillus permanentifrigoris</name>
    <dbReference type="NCBI Taxonomy" id="378543"/>
    <lineage>
        <taxon>Bacteria</taxon>
        <taxon>Bacillati</taxon>
        <taxon>Bacillota</taxon>
        <taxon>Bacilli</taxon>
        <taxon>Bacillales</taxon>
        <taxon>Alicyclobacillaceae</taxon>
        <taxon>Tumebacillus</taxon>
    </lineage>
</organism>
<accession>A0A316D2V8</accession>
<evidence type="ECO:0000256" key="1">
    <source>
        <dbReference type="SAM" id="Phobius"/>
    </source>
</evidence>
<dbReference type="AlphaFoldDB" id="A0A316D2V8"/>
<comment type="caution">
    <text evidence="2">The sequence shown here is derived from an EMBL/GenBank/DDBJ whole genome shotgun (WGS) entry which is preliminary data.</text>
</comment>
<protein>
    <submittedName>
        <fullName evidence="2">Uncharacterized protein</fullName>
    </submittedName>
</protein>
<keyword evidence="1" id="KW-0472">Membrane</keyword>
<feature type="transmembrane region" description="Helical" evidence="1">
    <location>
        <begin position="45"/>
        <end position="66"/>
    </location>
</feature>
<dbReference type="OrthoDB" id="9885148at2"/>
<keyword evidence="3" id="KW-1185">Reference proteome</keyword>
<keyword evidence="1" id="KW-0812">Transmembrane</keyword>
<sequence length="196" mass="22470">MNDIVFWILYLLGGLSFLTSCVYSKKYLRNPSNVISAHTEISSMIMALGSGEVVWIAFWIMASNFAYTEYSLLAGILPLGIAAFSLIAFLYAYLKGRLAEKKKEQLQRDYVLPVVEHWINELPGDCKIEQLVYHVDRGRNGRITVGVSMCTDWQVDWHQQADRLKRGFEEPIIVEIRSQGKKVYPSPHNVNPRSWL</sequence>
<dbReference type="RefSeq" id="WP_109691265.1">
    <property type="nucleotide sequence ID" value="NZ_QGGL01000026.1"/>
</dbReference>
<feature type="transmembrane region" description="Helical" evidence="1">
    <location>
        <begin position="6"/>
        <end position="24"/>
    </location>
</feature>
<dbReference type="Proteomes" id="UP000245634">
    <property type="component" value="Unassembled WGS sequence"/>
</dbReference>
<evidence type="ECO:0000313" key="2">
    <source>
        <dbReference type="EMBL" id="PWK05157.1"/>
    </source>
</evidence>
<dbReference type="EMBL" id="QGGL01000026">
    <property type="protein sequence ID" value="PWK05157.1"/>
    <property type="molecule type" value="Genomic_DNA"/>
</dbReference>
<evidence type="ECO:0000313" key="3">
    <source>
        <dbReference type="Proteomes" id="UP000245634"/>
    </source>
</evidence>
<feature type="transmembrane region" description="Helical" evidence="1">
    <location>
        <begin position="72"/>
        <end position="94"/>
    </location>
</feature>
<name>A0A316D2V8_9BACL</name>
<keyword evidence="1" id="KW-1133">Transmembrane helix</keyword>
<reference evidence="2 3" key="1">
    <citation type="submission" date="2018-05" db="EMBL/GenBank/DDBJ databases">
        <title>Genomic Encyclopedia of Type Strains, Phase IV (KMG-IV): sequencing the most valuable type-strain genomes for metagenomic binning, comparative biology and taxonomic classification.</title>
        <authorList>
            <person name="Goeker M."/>
        </authorList>
    </citation>
    <scope>NUCLEOTIDE SEQUENCE [LARGE SCALE GENOMIC DNA]</scope>
    <source>
        <strain evidence="2 3">DSM 18773</strain>
    </source>
</reference>